<organism evidence="1 2">
    <name type="scientific">Helicobacter pullorum</name>
    <dbReference type="NCBI Taxonomy" id="35818"/>
    <lineage>
        <taxon>Bacteria</taxon>
        <taxon>Pseudomonadati</taxon>
        <taxon>Campylobacterota</taxon>
        <taxon>Epsilonproteobacteria</taxon>
        <taxon>Campylobacterales</taxon>
        <taxon>Helicobacteraceae</taxon>
        <taxon>Helicobacter</taxon>
    </lineage>
</organism>
<dbReference type="Proteomes" id="UP000037800">
    <property type="component" value="Unassembled WGS sequence"/>
</dbReference>
<comment type="caution">
    <text evidence="1">The sequence shown here is derived from an EMBL/GenBank/DDBJ whole genome shotgun (WGS) entry which is preliminary data.</text>
</comment>
<dbReference type="EMBL" id="JNUR01000006">
    <property type="protein sequence ID" value="KPH51324.1"/>
    <property type="molecule type" value="Genomic_DNA"/>
</dbReference>
<evidence type="ECO:0000313" key="2">
    <source>
        <dbReference type="Proteomes" id="UP000037800"/>
    </source>
</evidence>
<evidence type="ECO:0008006" key="3">
    <source>
        <dbReference type="Google" id="ProtNLM"/>
    </source>
</evidence>
<accession>A0AAW3J5N3</accession>
<protein>
    <recommendedName>
        <fullName evidence="3">Autotransporter domain-containing protein</fullName>
    </recommendedName>
</protein>
<dbReference type="AlphaFoldDB" id="A0AAW3J5N3"/>
<dbReference type="InterPro" id="IPR036709">
    <property type="entry name" value="Autotransporte_beta_dom_sf"/>
</dbReference>
<sequence>MRRVIGGVMLFHYLWAQNLVMENENQGFSEQNNPTGNYQKWFAPVEQNGQTYRRNQITIRTDFDGLALGGYSEYYWVNVEDNRVLVEGEVSNAVGGYSKNGAVIANLVKIEGVSNNAIGGYTESKASAYDNGVDIYGKVFGAVSGGYSKNGLARANSIYIANGGEATEVYGGVGMSADENEIYIENGAKILGNSYVGYGVRGDSLNNLGIFYGDVEGDIYSGYTKQGDVSYNIVEVYGNAKNVYGGKSEEGRASENSVLIEGVITGEVKGGESTLGANSNFINIHKNAKVEGNIYGGHSTTENADRNFVTIQEGAEINSNNIYGGYGERLAIGNQINLKGVVFGGVQNNIVGGYAKSGANNNDITLENINGNLSVIGGESESGHSNYNLVMIKDSQGIEEAIGGKGNESLHNTVVLYGNTGANNVYGGYGANAKYNLVMLEDEVVINGSVYGGFDGSGGIDEGNSIFVSGNIQVKERLAGFDTLYLHAKEQNLNKHILIIGEYEQNNVGDSLDLKGKKLVISAQNVKVGDDIKLIWASSGIEVDENTQIRGNETFVFDTWTPQKEEIFSHELKLEDLPHTRQISPESKSLTQAFAGSLAFIRESQERMSDGVNYYKERAKEGETQVFLNVGGGYSHYNNLDIKMHGFHMQLNALKNYQNTFWANLFFENGYGQSKTDLANIVGKVGHSYVGGGLAFLYDFESGFYSKAVAKGGVIKTDFDYFYNQTEDKVDFKSSVPYGSLSLGGGYLVNLSENFKLDIGIGYHFGYVDGDEVGLSNNSMDHLTIQNNYAHSFNVDSVVRYGRDNFNTALGISWEKLLNNEIKSAVNGYDLESLSLEGDYLALLFSMGFQPTLKIPLSIDFKWKGYVLDRKGISADVSINYKF</sequence>
<evidence type="ECO:0000313" key="1">
    <source>
        <dbReference type="EMBL" id="KPH51324.1"/>
    </source>
</evidence>
<proteinExistence type="predicted"/>
<dbReference type="SUPFAM" id="SSF103515">
    <property type="entry name" value="Autotransporter"/>
    <property type="match status" value="1"/>
</dbReference>
<dbReference type="RefSeq" id="WP_060662592.1">
    <property type="nucleotide sequence ID" value="NZ_JNUR01000006.1"/>
</dbReference>
<reference evidence="1 2" key="1">
    <citation type="submission" date="2014-06" db="EMBL/GenBank/DDBJ databases">
        <title>Helicobacter pullorum isolates in fresh chicken meat - phenotypic and genotypic features.</title>
        <authorList>
            <person name="Borges V."/>
            <person name="Santos A."/>
            <person name="Correia C.B."/>
            <person name="Saraiva M."/>
            <person name="Menard A."/>
            <person name="Vieira L."/>
            <person name="Sampaio D.A."/>
            <person name="Gomes J.P."/>
            <person name="Oleastro M."/>
        </authorList>
    </citation>
    <scope>NUCLEOTIDE SEQUENCE [LARGE SCALE GENOMIC DNA]</scope>
    <source>
        <strain evidence="1 2">229336/12</strain>
    </source>
</reference>
<name>A0AAW3J5N3_9HELI</name>
<gene>
    <name evidence="1" type="ORF">HPU229336_07940</name>
</gene>